<dbReference type="PROSITE" id="PS51388">
    <property type="entry name" value="GED"/>
    <property type="match status" value="1"/>
</dbReference>
<protein>
    <recommendedName>
        <fullName evidence="4">GED domain-containing protein</fullName>
    </recommendedName>
</protein>
<dbReference type="GO" id="GO:0016020">
    <property type="term" value="C:membrane"/>
    <property type="evidence" value="ECO:0007669"/>
    <property type="project" value="TreeGrafter"/>
</dbReference>
<evidence type="ECO:0000256" key="3">
    <source>
        <dbReference type="SAM" id="MobiDB-lite"/>
    </source>
</evidence>
<dbReference type="GO" id="GO:0048312">
    <property type="term" value="P:intracellular distribution of mitochondria"/>
    <property type="evidence" value="ECO:0007669"/>
    <property type="project" value="TreeGrafter"/>
</dbReference>
<organism evidence="5 6">
    <name type="scientific">Cladophialophora bantiana (strain ATCC 10958 / CBS 173.52 / CDC B-1940 / NIH 8579)</name>
    <name type="common">Xylohypha bantiana</name>
    <dbReference type="NCBI Taxonomy" id="1442370"/>
    <lineage>
        <taxon>Eukaryota</taxon>
        <taxon>Fungi</taxon>
        <taxon>Dikarya</taxon>
        <taxon>Ascomycota</taxon>
        <taxon>Pezizomycotina</taxon>
        <taxon>Eurotiomycetes</taxon>
        <taxon>Chaetothyriomycetidae</taxon>
        <taxon>Chaetothyriales</taxon>
        <taxon>Herpotrichiellaceae</taxon>
        <taxon>Cladophialophora</taxon>
    </lineage>
</organism>
<name>A0A0D2I665_CLAB1</name>
<accession>A0A0D2I665</accession>
<dbReference type="VEuPathDB" id="FungiDB:Z519_00428"/>
<evidence type="ECO:0000259" key="4">
    <source>
        <dbReference type="PROSITE" id="PS51388"/>
    </source>
</evidence>
<reference evidence="5" key="1">
    <citation type="submission" date="2015-01" db="EMBL/GenBank/DDBJ databases">
        <title>The Genome Sequence of Cladophialophora bantiana CBS 173.52.</title>
        <authorList>
            <consortium name="The Broad Institute Genomics Platform"/>
            <person name="Cuomo C."/>
            <person name="de Hoog S."/>
            <person name="Gorbushina A."/>
            <person name="Stielow B."/>
            <person name="Teixiera M."/>
            <person name="Abouelleil A."/>
            <person name="Chapman S.B."/>
            <person name="Priest M."/>
            <person name="Young S.K."/>
            <person name="Wortman J."/>
            <person name="Nusbaum C."/>
            <person name="Birren B."/>
        </authorList>
    </citation>
    <scope>NUCLEOTIDE SEQUENCE [LARGE SCALE GENOMIC DNA]</scope>
    <source>
        <strain evidence="5">CBS 173.52</strain>
    </source>
</reference>
<dbReference type="OrthoDB" id="4456747at2759"/>
<dbReference type="GO" id="GO:0005525">
    <property type="term" value="F:GTP binding"/>
    <property type="evidence" value="ECO:0007669"/>
    <property type="project" value="InterPro"/>
</dbReference>
<dbReference type="GO" id="GO:0005739">
    <property type="term" value="C:mitochondrion"/>
    <property type="evidence" value="ECO:0007669"/>
    <property type="project" value="TreeGrafter"/>
</dbReference>
<feature type="domain" description="GED" evidence="4">
    <location>
        <begin position="716"/>
        <end position="808"/>
    </location>
</feature>
<gene>
    <name evidence="5" type="ORF">Z519_00428</name>
</gene>
<dbReference type="InterPro" id="IPR001401">
    <property type="entry name" value="Dynamin_GTPase"/>
</dbReference>
<dbReference type="Pfam" id="PF01031">
    <property type="entry name" value="Dynamin_M"/>
    <property type="match status" value="1"/>
</dbReference>
<dbReference type="SUPFAM" id="SSF52540">
    <property type="entry name" value="P-loop containing nucleoside triphosphate hydrolases"/>
    <property type="match status" value="1"/>
</dbReference>
<dbReference type="Proteomes" id="UP000053789">
    <property type="component" value="Unassembled WGS sequence"/>
</dbReference>
<dbReference type="GO" id="GO:0003924">
    <property type="term" value="F:GTPase activity"/>
    <property type="evidence" value="ECO:0007669"/>
    <property type="project" value="InterPro"/>
</dbReference>
<dbReference type="AlphaFoldDB" id="A0A0D2I665"/>
<evidence type="ECO:0000256" key="2">
    <source>
        <dbReference type="ARBA" id="ARBA00023134"/>
    </source>
</evidence>
<dbReference type="GO" id="GO:0006897">
    <property type="term" value="P:endocytosis"/>
    <property type="evidence" value="ECO:0007669"/>
    <property type="project" value="TreeGrafter"/>
</dbReference>
<sequence>MDEVRDLIDEKQVALFDAIDRLSNLGVASDIEIPQLIVVGDQNSGKSSTLEAITRFQFPVHERVCTRFPIKLNLRKSTDQSTRLSIEPGLSRQDEDKKRLYQFTGSLSKLNELGDWMEKVAAALGVGPSTTSAEVRDQLPVGGNQKSFKGFTDDVFRVDICGPTMPLLSLVDLPGLFQAENDNQPEGSKQTVTSILQKYIGSKRNVILLVVSARTELARSGGLGAVQEIFKDDPKLRDRVVGVITNPDRPDQSLDEVLRVLCGHDSQIKLNVGWHVVRNQDKGERISGRLEERDSREKEFFRLPQWEKVPETQKGVGALRKTLKDMLWTHTQKEFPSLVSEVQEKIEKVKASLSDISRSRATDADRRKYLFEIAKTFEERTREASRGTYLDENREELHQIGEVWEARKGFFGQFGVDSVESQDSRLRASVRSLSKCFGSAMRELGKTKVMSDSSSTTDDVANESAEPSRQDEGTQTFPAQEVIHQYYAHTKPTAVNRKEYEAWLGIEIERWGGIQPAGEPNEVAYAGLFEYQSKKWRKIAKEHLRAVWHTIQRFIDLALGASGADEDVLQGLRKHLIEPRLAQLRKQSYGTMHALFECHGQGKTGFYDSFVEVRRRAGESRTQDLAMRLANFTKDYFGEDYLKEGGDRERLDKFIQEGIKILLPLLTGVPSAQGLFENVLVSKVTQALGFYEHGKGKETDETSIGHSQGQDTGEATARVIERVESYYEMSMLSFVGYFNSLVVETGILQKLPKALLTTELIISEDAETIEKIAGEREADAEKRQRVECELKILNDVLKTLKGYLVTKHR</sequence>
<dbReference type="EMBL" id="KN846980">
    <property type="protein sequence ID" value="KIW98765.1"/>
    <property type="molecule type" value="Genomic_DNA"/>
</dbReference>
<dbReference type="InterPro" id="IPR027417">
    <property type="entry name" value="P-loop_NTPase"/>
</dbReference>
<dbReference type="PANTHER" id="PTHR11566">
    <property type="entry name" value="DYNAMIN"/>
    <property type="match status" value="1"/>
</dbReference>
<dbReference type="GeneID" id="27693356"/>
<dbReference type="InterPro" id="IPR045063">
    <property type="entry name" value="Dynamin_N"/>
</dbReference>
<evidence type="ECO:0000313" key="5">
    <source>
        <dbReference type="EMBL" id="KIW98765.1"/>
    </source>
</evidence>
<dbReference type="PANTHER" id="PTHR11566:SF21">
    <property type="entry name" value="DYNAMIN RELATED PROTEIN 1, ISOFORM A"/>
    <property type="match status" value="1"/>
</dbReference>
<dbReference type="PRINTS" id="PR00195">
    <property type="entry name" value="DYNAMIN"/>
</dbReference>
<keyword evidence="1" id="KW-0547">Nucleotide-binding</keyword>
<dbReference type="RefSeq" id="XP_016625434.1">
    <property type="nucleotide sequence ID" value="XM_016758185.1"/>
</dbReference>
<evidence type="ECO:0000256" key="1">
    <source>
        <dbReference type="ARBA" id="ARBA00022741"/>
    </source>
</evidence>
<dbReference type="CDD" id="cd08771">
    <property type="entry name" value="DLP_1"/>
    <property type="match status" value="1"/>
</dbReference>
<dbReference type="GO" id="GO:0016559">
    <property type="term" value="P:peroxisome fission"/>
    <property type="evidence" value="ECO:0007669"/>
    <property type="project" value="TreeGrafter"/>
</dbReference>
<dbReference type="GO" id="GO:0008017">
    <property type="term" value="F:microtubule binding"/>
    <property type="evidence" value="ECO:0007669"/>
    <property type="project" value="TreeGrafter"/>
</dbReference>
<dbReference type="InterPro" id="IPR020850">
    <property type="entry name" value="GED_dom"/>
</dbReference>
<dbReference type="InterPro" id="IPR000375">
    <property type="entry name" value="Dynamin_stalk"/>
</dbReference>
<dbReference type="Gene3D" id="3.40.50.300">
    <property type="entry name" value="P-loop containing nucleotide triphosphate hydrolases"/>
    <property type="match status" value="1"/>
</dbReference>
<dbReference type="InterPro" id="IPR022812">
    <property type="entry name" value="Dynamin"/>
</dbReference>
<dbReference type="HOGENOM" id="CLU_008964_7_3_1"/>
<keyword evidence="2" id="KW-0342">GTP-binding</keyword>
<feature type="region of interest" description="Disordered" evidence="3">
    <location>
        <begin position="447"/>
        <end position="477"/>
    </location>
</feature>
<dbReference type="GO" id="GO:0005874">
    <property type="term" value="C:microtubule"/>
    <property type="evidence" value="ECO:0007669"/>
    <property type="project" value="TreeGrafter"/>
</dbReference>
<dbReference type="Pfam" id="PF00350">
    <property type="entry name" value="Dynamin_N"/>
    <property type="match status" value="1"/>
</dbReference>
<dbReference type="SMART" id="SM00053">
    <property type="entry name" value="DYNc"/>
    <property type="match status" value="1"/>
</dbReference>
<proteinExistence type="predicted"/>
<evidence type="ECO:0000313" key="6">
    <source>
        <dbReference type="Proteomes" id="UP000053789"/>
    </source>
</evidence>
<dbReference type="GO" id="GO:0000266">
    <property type="term" value="P:mitochondrial fission"/>
    <property type="evidence" value="ECO:0007669"/>
    <property type="project" value="TreeGrafter"/>
</dbReference>
<keyword evidence="6" id="KW-1185">Reference proteome</keyword>